<dbReference type="Proteomes" id="UP001487740">
    <property type="component" value="Unassembled WGS sequence"/>
</dbReference>
<protein>
    <submittedName>
        <fullName evidence="9">Uncharacterized protein</fullName>
    </submittedName>
</protein>
<dbReference type="PANTHER" id="PTHR23511:SF34">
    <property type="entry name" value="SYNAPTIC VESICLE GLYCOPROTEIN 2"/>
    <property type="match status" value="1"/>
</dbReference>
<dbReference type="GO" id="GO:0016020">
    <property type="term" value="C:membrane"/>
    <property type="evidence" value="ECO:0007669"/>
    <property type="project" value="UniProtKB-SubCell"/>
</dbReference>
<evidence type="ECO:0000256" key="2">
    <source>
        <dbReference type="ARBA" id="ARBA00008335"/>
    </source>
</evidence>
<name>A0AAW0UAP2_SCYPA</name>
<dbReference type="SUPFAM" id="SSF103473">
    <property type="entry name" value="MFS general substrate transporter"/>
    <property type="match status" value="1"/>
</dbReference>
<feature type="compositionally biased region" description="Basic and acidic residues" evidence="7">
    <location>
        <begin position="100"/>
        <end position="173"/>
    </location>
</feature>
<feature type="region of interest" description="Disordered" evidence="7">
    <location>
        <begin position="41"/>
        <end position="257"/>
    </location>
</feature>
<accession>A0AAW0UAP2</accession>
<evidence type="ECO:0000256" key="4">
    <source>
        <dbReference type="ARBA" id="ARBA00022692"/>
    </source>
</evidence>
<keyword evidence="10" id="KW-1185">Reference proteome</keyword>
<evidence type="ECO:0000256" key="1">
    <source>
        <dbReference type="ARBA" id="ARBA00004141"/>
    </source>
</evidence>
<dbReference type="Gene3D" id="1.20.1250.20">
    <property type="entry name" value="MFS general substrate transporter like domains"/>
    <property type="match status" value="1"/>
</dbReference>
<gene>
    <name evidence="9" type="ORF">O3P69_004694</name>
</gene>
<evidence type="ECO:0000256" key="6">
    <source>
        <dbReference type="ARBA" id="ARBA00023136"/>
    </source>
</evidence>
<sequence length="410" mass="45752">MSGPSHAYSEQGEGGKVAPHGVNSAYLFGLTDTHDAANEKEFVTGDLTSADAGVHPFDEPCETKRDSISEDRNTKQALSSKDKSTRRASSSENTAPDWPRSARTETQKRASDSEGRNTKRTSVIEERKTKWASGGEDRNIKRASISEDRNTKRASGTEDRNTKRASGSEDRNTKRASFSEDINSKHATSGEDIDTERISIREDRNTMLTSISEGRNTKRISISEDSNASSSEDVKSEYTTSSMDGTTGHKKKPRARNIKRVGNTPRRAMALVMSCLRRLLPESPRWLATRGRLVEAIEVLTRAAIANGRPLPSREQLMTAIVTIHDKNKKEFRRAKTKSSDRQDDAPVSCNIKLRMKLNAIWEWHRDVGSSVYALMSTPLLACVTIVMFYLWFTAAFTYYGISLYSVNLK</sequence>
<proteinExistence type="inferred from homology"/>
<reference evidence="9 10" key="1">
    <citation type="submission" date="2023-03" db="EMBL/GenBank/DDBJ databases">
        <title>High-quality genome of Scylla paramamosain provides insights in environmental adaptation.</title>
        <authorList>
            <person name="Zhang L."/>
        </authorList>
    </citation>
    <scope>NUCLEOTIDE SEQUENCE [LARGE SCALE GENOMIC DNA]</scope>
    <source>
        <strain evidence="9">LZ_2023a</strain>
        <tissue evidence="9">Muscle</tissue>
    </source>
</reference>
<feature type="transmembrane region" description="Helical" evidence="8">
    <location>
        <begin position="380"/>
        <end position="402"/>
    </location>
</feature>
<evidence type="ECO:0000256" key="5">
    <source>
        <dbReference type="ARBA" id="ARBA00022989"/>
    </source>
</evidence>
<evidence type="ECO:0000256" key="7">
    <source>
        <dbReference type="SAM" id="MobiDB-lite"/>
    </source>
</evidence>
<dbReference type="AlphaFoldDB" id="A0AAW0UAP2"/>
<dbReference type="InterPro" id="IPR036259">
    <property type="entry name" value="MFS_trans_sf"/>
</dbReference>
<evidence type="ECO:0000256" key="8">
    <source>
        <dbReference type="SAM" id="Phobius"/>
    </source>
</evidence>
<organism evidence="9 10">
    <name type="scientific">Scylla paramamosain</name>
    <name type="common">Mud crab</name>
    <dbReference type="NCBI Taxonomy" id="85552"/>
    <lineage>
        <taxon>Eukaryota</taxon>
        <taxon>Metazoa</taxon>
        <taxon>Ecdysozoa</taxon>
        <taxon>Arthropoda</taxon>
        <taxon>Crustacea</taxon>
        <taxon>Multicrustacea</taxon>
        <taxon>Malacostraca</taxon>
        <taxon>Eumalacostraca</taxon>
        <taxon>Eucarida</taxon>
        <taxon>Decapoda</taxon>
        <taxon>Pleocyemata</taxon>
        <taxon>Brachyura</taxon>
        <taxon>Eubrachyura</taxon>
        <taxon>Portunoidea</taxon>
        <taxon>Portunidae</taxon>
        <taxon>Portuninae</taxon>
        <taxon>Scylla</taxon>
    </lineage>
</organism>
<evidence type="ECO:0000313" key="10">
    <source>
        <dbReference type="Proteomes" id="UP001487740"/>
    </source>
</evidence>
<feature type="compositionally biased region" description="Basic and acidic residues" evidence="7">
    <location>
        <begin position="195"/>
        <end position="205"/>
    </location>
</feature>
<feature type="region of interest" description="Disordered" evidence="7">
    <location>
        <begin position="1"/>
        <end position="21"/>
    </location>
</feature>
<comment type="caution">
    <text evidence="9">The sequence shown here is derived from an EMBL/GenBank/DDBJ whole genome shotgun (WGS) entry which is preliminary data.</text>
</comment>
<dbReference type="PANTHER" id="PTHR23511">
    <property type="entry name" value="SYNAPTIC VESICLE GLYCOPROTEIN 2"/>
    <property type="match status" value="1"/>
</dbReference>
<feature type="compositionally biased region" description="Basic residues" evidence="7">
    <location>
        <begin position="248"/>
        <end position="257"/>
    </location>
</feature>
<keyword evidence="4 8" id="KW-0812">Transmembrane</keyword>
<dbReference type="InterPro" id="IPR005828">
    <property type="entry name" value="MFS_sugar_transport-like"/>
</dbReference>
<keyword evidence="6 8" id="KW-0472">Membrane</keyword>
<dbReference type="Pfam" id="PF00083">
    <property type="entry name" value="Sugar_tr"/>
    <property type="match status" value="1"/>
</dbReference>
<dbReference type="GO" id="GO:0022857">
    <property type="term" value="F:transmembrane transporter activity"/>
    <property type="evidence" value="ECO:0007669"/>
    <property type="project" value="InterPro"/>
</dbReference>
<keyword evidence="3" id="KW-0813">Transport</keyword>
<comment type="subcellular location">
    <subcellularLocation>
        <location evidence="1">Membrane</location>
        <topology evidence="1">Multi-pass membrane protein</topology>
    </subcellularLocation>
</comment>
<keyword evidence="5 8" id="KW-1133">Transmembrane helix</keyword>
<evidence type="ECO:0000313" key="9">
    <source>
        <dbReference type="EMBL" id="KAK8397159.1"/>
    </source>
</evidence>
<feature type="compositionally biased region" description="Basic and acidic residues" evidence="7">
    <location>
        <begin position="56"/>
        <end position="85"/>
    </location>
</feature>
<evidence type="ECO:0000256" key="3">
    <source>
        <dbReference type="ARBA" id="ARBA00022448"/>
    </source>
</evidence>
<comment type="similarity">
    <text evidence="2">Belongs to the major facilitator superfamily.</text>
</comment>
<dbReference type="EMBL" id="JARAKH010000014">
    <property type="protein sequence ID" value="KAK8397159.1"/>
    <property type="molecule type" value="Genomic_DNA"/>
</dbReference>